<dbReference type="InterPro" id="IPR046373">
    <property type="entry name" value="Acyl-CoA_Oxase/DH_mid-dom_sf"/>
</dbReference>
<dbReference type="InterPro" id="IPR009100">
    <property type="entry name" value="AcylCoA_DH/oxidase_NM_dom_sf"/>
</dbReference>
<name>A0ABY9WQL3_9BACT</name>
<dbReference type="Pfam" id="PF00441">
    <property type="entry name" value="Acyl-CoA_dh_1"/>
    <property type="match status" value="1"/>
</dbReference>
<comment type="similarity">
    <text evidence="2 6">Belongs to the acyl-CoA dehydrogenase family.</text>
</comment>
<keyword evidence="5 6" id="KW-0560">Oxidoreductase</keyword>
<dbReference type="InterPro" id="IPR052161">
    <property type="entry name" value="Mycobact_Acyl-CoA_DH"/>
</dbReference>
<dbReference type="Pfam" id="PF02771">
    <property type="entry name" value="Acyl-CoA_dh_N"/>
    <property type="match status" value="1"/>
</dbReference>
<evidence type="ECO:0000256" key="6">
    <source>
        <dbReference type="RuleBase" id="RU362125"/>
    </source>
</evidence>
<keyword evidence="11" id="KW-1185">Reference proteome</keyword>
<dbReference type="InterPro" id="IPR037069">
    <property type="entry name" value="AcylCoA_DH/ox_N_sf"/>
</dbReference>
<proteinExistence type="inferred from homology"/>
<dbReference type="EMBL" id="CP043494">
    <property type="protein sequence ID" value="WNG46090.1"/>
    <property type="molecule type" value="Genomic_DNA"/>
</dbReference>
<keyword evidence="4 6" id="KW-0274">FAD</keyword>
<feature type="domain" description="Acyl-CoA dehydrogenase/oxidase N-terminal" evidence="9">
    <location>
        <begin position="6"/>
        <end position="120"/>
    </location>
</feature>
<dbReference type="InterPro" id="IPR013786">
    <property type="entry name" value="AcylCoA_DH/ox_N"/>
</dbReference>
<comment type="cofactor">
    <cofactor evidence="1 6">
        <name>FAD</name>
        <dbReference type="ChEBI" id="CHEBI:57692"/>
    </cofactor>
</comment>
<dbReference type="InterPro" id="IPR006091">
    <property type="entry name" value="Acyl-CoA_Oxase/DH_mid-dom"/>
</dbReference>
<dbReference type="Gene3D" id="2.40.110.10">
    <property type="entry name" value="Butyryl-CoA Dehydrogenase, subunit A, domain 2"/>
    <property type="match status" value="1"/>
</dbReference>
<dbReference type="Pfam" id="PF02770">
    <property type="entry name" value="Acyl-CoA_dh_M"/>
    <property type="match status" value="1"/>
</dbReference>
<feature type="domain" description="Acyl-CoA oxidase/dehydrogenase middle" evidence="8">
    <location>
        <begin position="125"/>
        <end position="219"/>
    </location>
</feature>
<evidence type="ECO:0000256" key="1">
    <source>
        <dbReference type="ARBA" id="ARBA00001974"/>
    </source>
</evidence>
<evidence type="ECO:0000256" key="5">
    <source>
        <dbReference type="ARBA" id="ARBA00023002"/>
    </source>
</evidence>
<dbReference type="Gene3D" id="1.20.140.10">
    <property type="entry name" value="Butyryl-CoA Dehydrogenase, subunit A, domain 3"/>
    <property type="match status" value="1"/>
</dbReference>
<dbReference type="PANTHER" id="PTHR43292">
    <property type="entry name" value="ACYL-COA DEHYDROGENASE"/>
    <property type="match status" value="1"/>
</dbReference>
<dbReference type="RefSeq" id="WP_395822194.1">
    <property type="nucleotide sequence ID" value="NZ_CP043494.1"/>
</dbReference>
<keyword evidence="3 6" id="KW-0285">Flavoprotein</keyword>
<dbReference type="InterPro" id="IPR009075">
    <property type="entry name" value="AcylCo_DH/oxidase_C"/>
</dbReference>
<evidence type="ECO:0000259" key="7">
    <source>
        <dbReference type="Pfam" id="PF00441"/>
    </source>
</evidence>
<dbReference type="Gene3D" id="1.10.540.10">
    <property type="entry name" value="Acyl-CoA dehydrogenase/oxidase, N-terminal domain"/>
    <property type="match status" value="1"/>
</dbReference>
<evidence type="ECO:0000256" key="3">
    <source>
        <dbReference type="ARBA" id="ARBA00022630"/>
    </source>
</evidence>
<reference evidence="10 11" key="1">
    <citation type="submission" date="2019-08" db="EMBL/GenBank/DDBJ databases">
        <title>Archangium and Cystobacter genomes.</title>
        <authorList>
            <person name="Chen I.-C.K."/>
            <person name="Wielgoss S."/>
        </authorList>
    </citation>
    <scope>NUCLEOTIDE SEQUENCE [LARGE SCALE GENOMIC DNA]</scope>
    <source>
        <strain evidence="10 11">Cbm 6</strain>
    </source>
</reference>
<dbReference type="PANTHER" id="PTHR43292:SF3">
    <property type="entry name" value="ACYL-COA DEHYDROGENASE FADE29"/>
    <property type="match status" value="1"/>
</dbReference>
<evidence type="ECO:0000259" key="8">
    <source>
        <dbReference type="Pfam" id="PF02770"/>
    </source>
</evidence>
<dbReference type="Proteomes" id="UP001611383">
    <property type="component" value="Chromosome"/>
</dbReference>
<gene>
    <name evidence="10" type="ORF">F0U60_19710</name>
</gene>
<organism evidence="10 11">
    <name type="scientific">Archangium minus</name>
    <dbReference type="NCBI Taxonomy" id="83450"/>
    <lineage>
        <taxon>Bacteria</taxon>
        <taxon>Pseudomonadati</taxon>
        <taxon>Myxococcota</taxon>
        <taxon>Myxococcia</taxon>
        <taxon>Myxococcales</taxon>
        <taxon>Cystobacterineae</taxon>
        <taxon>Archangiaceae</taxon>
        <taxon>Archangium</taxon>
    </lineage>
</organism>
<dbReference type="InterPro" id="IPR036250">
    <property type="entry name" value="AcylCo_DH-like_C"/>
</dbReference>
<evidence type="ECO:0000259" key="9">
    <source>
        <dbReference type="Pfam" id="PF02771"/>
    </source>
</evidence>
<protein>
    <submittedName>
        <fullName evidence="10">Pimeloyl-CoA dehydrogenase large subunit</fullName>
    </submittedName>
</protein>
<evidence type="ECO:0000256" key="4">
    <source>
        <dbReference type="ARBA" id="ARBA00022827"/>
    </source>
</evidence>
<feature type="domain" description="Acyl-CoA dehydrogenase/oxidase C-terminal" evidence="7">
    <location>
        <begin position="231"/>
        <end position="397"/>
    </location>
</feature>
<sequence>MDLNYTPEELAFADEVRQWVRANLPPETRDRVLQHQHLSKEEQVEWQRRLHARGWGGPRWPKEYGGPGWTSVQQHLFDEVLSEEGAPQALPFGLSMIGPVLMAYGSQKQKDYYLPRILRMDDWWCQGFSEPGSGSDLASLRMKAELDGDEWVLNGQKTWTTLGQYANMIFLLARTDPSAKKQQGISMLLADMSTPGITLRPIITVDGAHEVNEVFFDNVRVPKENIVGQPGMGWSYAKFLLSHERTNIARIGRSKAELTRLKKIATEEKVEGVPLMETPGFREKVAAVEIELMALELTNLRMIAAEQSGQAPGAEANMLKIKGSEIQQTLTELMMEAVGPYALPYNPEAREFGWKKGEPIGPEYAAPLAPDYFNYRKVTIYGGSNEIQRNILAKAVLGL</sequence>
<accession>A0ABY9WQL3</accession>
<dbReference type="SUPFAM" id="SSF56645">
    <property type="entry name" value="Acyl-CoA dehydrogenase NM domain-like"/>
    <property type="match status" value="1"/>
</dbReference>
<evidence type="ECO:0000313" key="11">
    <source>
        <dbReference type="Proteomes" id="UP001611383"/>
    </source>
</evidence>
<evidence type="ECO:0000313" key="10">
    <source>
        <dbReference type="EMBL" id="WNG46090.1"/>
    </source>
</evidence>
<evidence type="ECO:0000256" key="2">
    <source>
        <dbReference type="ARBA" id="ARBA00009347"/>
    </source>
</evidence>
<dbReference type="SUPFAM" id="SSF47203">
    <property type="entry name" value="Acyl-CoA dehydrogenase C-terminal domain-like"/>
    <property type="match status" value="1"/>
</dbReference>